<evidence type="ECO:0000313" key="2">
    <source>
        <dbReference type="EMBL" id="AAT73647.1"/>
    </source>
</evidence>
<dbReference type="AlphaFoldDB" id="Q6F2Y3"/>
<gene>
    <name evidence="2" type="ORF">OSJNBa0038E22.4</name>
</gene>
<dbReference type="Proteomes" id="UP000000763">
    <property type="component" value="Chromosome 5"/>
</dbReference>
<organism evidence="2 3">
    <name type="scientific">Oryza sativa subsp. japonica</name>
    <name type="common">Rice</name>
    <dbReference type="NCBI Taxonomy" id="39947"/>
    <lineage>
        <taxon>Eukaryota</taxon>
        <taxon>Viridiplantae</taxon>
        <taxon>Streptophyta</taxon>
        <taxon>Embryophyta</taxon>
        <taxon>Tracheophyta</taxon>
        <taxon>Spermatophyta</taxon>
        <taxon>Magnoliopsida</taxon>
        <taxon>Liliopsida</taxon>
        <taxon>Poales</taxon>
        <taxon>Poaceae</taxon>
        <taxon>BOP clade</taxon>
        <taxon>Oryzoideae</taxon>
        <taxon>Oryzeae</taxon>
        <taxon>Oryzinae</taxon>
        <taxon>Oryza</taxon>
        <taxon>Oryza sativa</taxon>
    </lineage>
</organism>
<evidence type="ECO:0000313" key="3">
    <source>
        <dbReference type="Proteomes" id="UP000000763"/>
    </source>
</evidence>
<accession>Q6F2Y3</accession>
<name>Q6F2Y3_ORYSJ</name>
<reference evidence="3" key="2">
    <citation type="journal article" date="2008" name="Nucleic Acids Res.">
        <title>The rice annotation project database (RAP-DB): 2008 update.</title>
        <authorList>
            <consortium name="The rice annotation project (RAP)"/>
        </authorList>
    </citation>
    <scope>GENOME REANNOTATION</scope>
    <source>
        <strain evidence="3">cv. Nipponbare</strain>
    </source>
</reference>
<reference evidence="3" key="1">
    <citation type="journal article" date="2005" name="Nature">
        <title>The map-based sequence of the rice genome.</title>
        <authorList>
            <consortium name="International rice genome sequencing project (IRGSP)"/>
            <person name="Matsumoto T."/>
            <person name="Wu J."/>
            <person name="Kanamori H."/>
            <person name="Katayose Y."/>
            <person name="Fujisawa M."/>
            <person name="Namiki N."/>
            <person name="Mizuno H."/>
            <person name="Yamamoto K."/>
            <person name="Antonio B.A."/>
            <person name="Baba T."/>
            <person name="Sakata K."/>
            <person name="Nagamura Y."/>
            <person name="Aoki H."/>
            <person name="Arikawa K."/>
            <person name="Arita K."/>
            <person name="Bito T."/>
            <person name="Chiden Y."/>
            <person name="Fujitsuka N."/>
            <person name="Fukunaka R."/>
            <person name="Hamada M."/>
            <person name="Harada C."/>
            <person name="Hayashi A."/>
            <person name="Hijishita S."/>
            <person name="Honda M."/>
            <person name="Hosokawa S."/>
            <person name="Ichikawa Y."/>
            <person name="Idonuma A."/>
            <person name="Iijima M."/>
            <person name="Ikeda M."/>
            <person name="Ikeno M."/>
            <person name="Ito K."/>
            <person name="Ito S."/>
            <person name="Ito T."/>
            <person name="Ito Y."/>
            <person name="Ito Y."/>
            <person name="Iwabuchi A."/>
            <person name="Kamiya K."/>
            <person name="Karasawa W."/>
            <person name="Kurita K."/>
            <person name="Katagiri S."/>
            <person name="Kikuta A."/>
            <person name="Kobayashi H."/>
            <person name="Kobayashi N."/>
            <person name="Machita K."/>
            <person name="Maehara T."/>
            <person name="Masukawa M."/>
            <person name="Mizubayashi T."/>
            <person name="Mukai Y."/>
            <person name="Nagasaki H."/>
            <person name="Nagata Y."/>
            <person name="Naito S."/>
            <person name="Nakashima M."/>
            <person name="Nakama Y."/>
            <person name="Nakamichi Y."/>
            <person name="Nakamura M."/>
            <person name="Meguro A."/>
            <person name="Negishi M."/>
            <person name="Ohta I."/>
            <person name="Ohta T."/>
            <person name="Okamoto M."/>
            <person name="Ono N."/>
            <person name="Saji S."/>
            <person name="Sakaguchi M."/>
            <person name="Sakai K."/>
            <person name="Shibata M."/>
            <person name="Shimokawa T."/>
            <person name="Song J."/>
            <person name="Takazaki Y."/>
            <person name="Terasawa K."/>
            <person name="Tsugane M."/>
            <person name="Tsuji K."/>
            <person name="Ueda S."/>
            <person name="Waki K."/>
            <person name="Yamagata H."/>
            <person name="Yamamoto M."/>
            <person name="Yamamoto S."/>
            <person name="Yamane H."/>
            <person name="Yoshiki S."/>
            <person name="Yoshihara R."/>
            <person name="Yukawa K."/>
            <person name="Zhong H."/>
            <person name="Yano M."/>
            <person name="Yuan Q."/>
            <person name="Ouyang S."/>
            <person name="Liu J."/>
            <person name="Jones K.M."/>
            <person name="Gansberger K."/>
            <person name="Moffat K."/>
            <person name="Hill J."/>
            <person name="Bera J."/>
            <person name="Fadrosh D."/>
            <person name="Jin S."/>
            <person name="Johri S."/>
            <person name="Kim M."/>
            <person name="Overton L."/>
            <person name="Reardon M."/>
            <person name="Tsitrin T."/>
            <person name="Vuong H."/>
            <person name="Weaver B."/>
            <person name="Ciecko A."/>
            <person name="Tallon L."/>
            <person name="Jackson J."/>
            <person name="Pai G."/>
            <person name="Aken S.V."/>
            <person name="Utterback T."/>
            <person name="Reidmuller S."/>
            <person name="Feldblyum T."/>
            <person name="Hsiao J."/>
            <person name="Zismann V."/>
            <person name="Iobst S."/>
            <person name="de Vazeille A.R."/>
            <person name="Buell C.R."/>
            <person name="Ying K."/>
            <person name="Li Y."/>
            <person name="Lu T."/>
            <person name="Huang Y."/>
            <person name="Zhao Q."/>
            <person name="Feng Q."/>
            <person name="Zhang L."/>
            <person name="Zhu J."/>
            <person name="Weng Q."/>
            <person name="Mu J."/>
            <person name="Lu Y."/>
            <person name="Fan D."/>
            <person name="Liu Y."/>
            <person name="Guan J."/>
            <person name="Zhang Y."/>
            <person name="Yu S."/>
            <person name="Liu X."/>
            <person name="Zhang Y."/>
            <person name="Hong G."/>
            <person name="Han B."/>
            <person name="Choisne N."/>
            <person name="Demange N."/>
            <person name="Orjeda G."/>
            <person name="Samain S."/>
            <person name="Cattolico L."/>
            <person name="Pelletier E."/>
            <person name="Couloux A."/>
            <person name="Segurens B."/>
            <person name="Wincker P."/>
            <person name="D'Hont A."/>
            <person name="Scarpelli C."/>
            <person name="Weissenbach J."/>
            <person name="Salanoubat M."/>
            <person name="Quetier F."/>
            <person name="Yu Y."/>
            <person name="Kim H.R."/>
            <person name="Rambo T."/>
            <person name="Currie J."/>
            <person name="Collura K."/>
            <person name="Luo M."/>
            <person name="Yang T."/>
            <person name="Ammiraju J.S.S."/>
            <person name="Engler F."/>
            <person name="Soderlund C."/>
            <person name="Wing R.A."/>
            <person name="Palmer L.E."/>
            <person name="de la Bastide M."/>
            <person name="Spiegel L."/>
            <person name="Nascimento L."/>
            <person name="Zutavern T."/>
            <person name="O'Shaughnessy A."/>
            <person name="Dike S."/>
            <person name="Dedhia N."/>
            <person name="Preston R."/>
            <person name="Balija V."/>
            <person name="McCombie W.R."/>
            <person name="Chow T."/>
            <person name="Chen H."/>
            <person name="Chung M."/>
            <person name="Chen C."/>
            <person name="Shaw J."/>
            <person name="Wu H."/>
            <person name="Hsiao K."/>
            <person name="Chao Y."/>
            <person name="Chu M."/>
            <person name="Cheng C."/>
            <person name="Hour A."/>
            <person name="Lee P."/>
            <person name="Lin S."/>
            <person name="Lin Y."/>
            <person name="Liou J."/>
            <person name="Liu S."/>
            <person name="Hsing Y."/>
            <person name="Raghuvanshi S."/>
            <person name="Mohanty A."/>
            <person name="Bharti A.K."/>
            <person name="Gaur A."/>
            <person name="Gupta V."/>
            <person name="Kumar D."/>
            <person name="Ravi V."/>
            <person name="Vij S."/>
            <person name="Kapur A."/>
            <person name="Khurana P."/>
            <person name="Khurana P."/>
            <person name="Khurana J.P."/>
            <person name="Tyagi A.K."/>
            <person name="Gaikwad K."/>
            <person name="Singh A."/>
            <person name="Dalal V."/>
            <person name="Srivastava S."/>
            <person name="Dixit A."/>
            <person name="Pal A.K."/>
            <person name="Ghazi I.A."/>
            <person name="Yadav M."/>
            <person name="Pandit A."/>
            <person name="Bhargava A."/>
            <person name="Sureshbabu K."/>
            <person name="Batra K."/>
            <person name="Sharma T.R."/>
            <person name="Mohapatra T."/>
            <person name="Singh N.K."/>
            <person name="Messing J."/>
            <person name="Nelson A.B."/>
            <person name="Fuks G."/>
            <person name="Kavchok S."/>
            <person name="Keizer G."/>
            <person name="Linton E."/>
            <person name="Llaca V."/>
            <person name="Song R."/>
            <person name="Tanyolac B."/>
            <person name="Young S."/>
            <person name="Ho-Il K."/>
            <person name="Hahn J.H."/>
            <person name="Sangsakoo G."/>
            <person name="Vanavichit A."/>
            <person name="de Mattos Luiz.A.T."/>
            <person name="Zimmer P.D."/>
            <person name="Malone G."/>
            <person name="Dellagostin O."/>
            <person name="de Oliveira A.C."/>
            <person name="Bevan M."/>
            <person name="Bancroft I."/>
            <person name="Minx P."/>
            <person name="Cordum H."/>
            <person name="Wilson R."/>
            <person name="Cheng Z."/>
            <person name="Jin W."/>
            <person name="Jiang J."/>
            <person name="Leong S.A."/>
            <person name="Iwama H."/>
            <person name="Gojobori T."/>
            <person name="Itoh T."/>
            <person name="Niimura Y."/>
            <person name="Fujii Y."/>
            <person name="Habara T."/>
            <person name="Sakai H."/>
            <person name="Sato Y."/>
            <person name="Wilson G."/>
            <person name="Kumar K."/>
            <person name="McCouch S."/>
            <person name="Juretic N."/>
            <person name="Hoen D."/>
            <person name="Wright S."/>
            <person name="Bruskiewich R."/>
            <person name="Bureau T."/>
            <person name="Miyao A."/>
            <person name="Hirochika H."/>
            <person name="Nishikawa T."/>
            <person name="Kadowaki K."/>
            <person name="Sugiura M."/>
            <person name="Burr B."/>
            <person name="Sasaki T."/>
        </authorList>
    </citation>
    <scope>NUCLEOTIDE SEQUENCE [LARGE SCALE GENOMIC DNA]</scope>
    <source>
        <strain evidence="3">cv. Nipponbare</strain>
    </source>
</reference>
<sequence>MIEGLAVPTLIPLGTSSPKAHLAGELMNDEKTGRLIVDGDTEEYAGGTTTVLVAMKEEHQCSDCGDQKVHQQEDGARLKNRVKGRWR</sequence>
<feature type="compositionally biased region" description="Basic residues" evidence="1">
    <location>
        <begin position="78"/>
        <end position="87"/>
    </location>
</feature>
<protein>
    <submittedName>
        <fullName evidence="2">Uncharacterized protein</fullName>
    </submittedName>
</protein>
<feature type="region of interest" description="Disordered" evidence="1">
    <location>
        <begin position="68"/>
        <end position="87"/>
    </location>
</feature>
<dbReference type="EMBL" id="AC132484">
    <property type="protein sequence ID" value="AAT73647.1"/>
    <property type="molecule type" value="Genomic_DNA"/>
</dbReference>
<evidence type="ECO:0000256" key="1">
    <source>
        <dbReference type="SAM" id="MobiDB-lite"/>
    </source>
</evidence>
<proteinExistence type="predicted"/>
<feature type="compositionally biased region" description="Basic and acidic residues" evidence="1">
    <location>
        <begin position="68"/>
        <end position="77"/>
    </location>
</feature>